<reference evidence="7 8" key="1">
    <citation type="submission" date="2022-05" db="EMBL/GenBank/DDBJ databases">
        <authorList>
            <consortium name="Genoscope - CEA"/>
            <person name="William W."/>
        </authorList>
    </citation>
    <scope>NUCLEOTIDE SEQUENCE [LARGE SCALE GENOMIC DNA]</scope>
</reference>
<accession>A0AAU9WC03</accession>
<dbReference type="InterPro" id="IPR035802">
    <property type="entry name" value="ENTH/VHS_tepsin"/>
</dbReference>
<comment type="subcellular location">
    <subcellularLocation>
        <location evidence="1">Cytoplasmic vesicle</location>
    </subcellularLocation>
    <subcellularLocation>
        <location evidence="2">Golgi apparatus</location>
        <location evidence="2">trans-Golgi network</location>
    </subcellularLocation>
</comment>
<sequence>MAAQIASSAMEKVSEKVSFAKKIPLLMKATSDDNNPTSGYMYQEITSITYESLSSCNSLLDFFISRLKRQSPYIKYKVLKILCYVGSNGHSEFRSALRHKADIVRETESFTGQLDHLQGDALNQRVRAAASELIALLFNVESSGTSTMHAMRGPTGKKMEGFGNSPSQQPKNKTWLDSMKTMAEHLPEAANRFASKKEKESMASTGGLTGGIRFVNYVDFSDPDSDSKTFVDDEVSHHSSGDQESVELEDALSVEVHLVENITSEGGIRAVPSKQDLNQFTKRCSSLNFNEVLIALNSRLLEPVTEVQLKSLHVLEHLLKSDIPCVASRMSRFCTNLEGITKSESGSVLSKATKILYLLNAKRKTEGTKKDVQVSVEERDVPVVGDTVDSSLQSTTDQNLALFSGMSLHSQRDTTTISALFDSNTTVPEVKSSGGVMDVFQGLDLSSGSDTFRRNNSTNQRDKGSKSDLDDLFSVKEDITRLSPVKQANAQEASKDSVTDLFDPLLADSKNAVGHHVTQSNLASITETRKNHYSDSKTNVLKDPQLVSYGNNIISPQDNNLRPMNSLNVNTPGSVSVNLKSGSQIFGNGDELSHNRTTQPIVALPASGPQGTLQQFPIQFPFNSHPVVQPPVMSGASTTPLRLPKQSSQRTEFSFVGKSGKADAFSFVQDEMKARK</sequence>
<dbReference type="SUPFAM" id="SSF48464">
    <property type="entry name" value="ENTH/VHS domain"/>
    <property type="match status" value="1"/>
</dbReference>
<feature type="domain" description="ENTH" evidence="6">
    <location>
        <begin position="14"/>
        <end position="147"/>
    </location>
</feature>
<feature type="region of interest" description="Disordered" evidence="5">
    <location>
        <begin position="632"/>
        <end position="655"/>
    </location>
</feature>
<organism evidence="7 8">
    <name type="scientific">Pocillopora meandrina</name>
    <dbReference type="NCBI Taxonomy" id="46732"/>
    <lineage>
        <taxon>Eukaryota</taxon>
        <taxon>Metazoa</taxon>
        <taxon>Cnidaria</taxon>
        <taxon>Anthozoa</taxon>
        <taxon>Hexacorallia</taxon>
        <taxon>Scleractinia</taxon>
        <taxon>Astrocoeniina</taxon>
        <taxon>Pocilloporidae</taxon>
        <taxon>Pocillopora</taxon>
    </lineage>
</organism>
<evidence type="ECO:0000313" key="7">
    <source>
        <dbReference type="EMBL" id="CAH3106448.1"/>
    </source>
</evidence>
<proteinExistence type="predicted"/>
<feature type="compositionally biased region" description="Polar residues" evidence="5">
    <location>
        <begin position="635"/>
        <end position="652"/>
    </location>
</feature>
<evidence type="ECO:0000259" key="6">
    <source>
        <dbReference type="PROSITE" id="PS50942"/>
    </source>
</evidence>
<dbReference type="InterPro" id="IPR039273">
    <property type="entry name" value="TEPSIN"/>
</dbReference>
<dbReference type="Pfam" id="PF01417">
    <property type="entry name" value="ENTH"/>
    <property type="match status" value="1"/>
</dbReference>
<keyword evidence="8" id="KW-1185">Reference proteome</keyword>
<name>A0AAU9WC03_9CNID</name>
<comment type="caution">
    <text evidence="7">The sequence shown here is derived from an EMBL/GenBank/DDBJ whole genome shotgun (WGS) entry which is preliminary data.</text>
</comment>
<dbReference type="PROSITE" id="PS50942">
    <property type="entry name" value="ENTH"/>
    <property type="match status" value="1"/>
</dbReference>
<feature type="compositionally biased region" description="Polar residues" evidence="5">
    <location>
        <begin position="448"/>
        <end position="459"/>
    </location>
</feature>
<evidence type="ECO:0000256" key="2">
    <source>
        <dbReference type="ARBA" id="ARBA00004601"/>
    </source>
</evidence>
<keyword evidence="3" id="KW-0333">Golgi apparatus</keyword>
<dbReference type="InterPro" id="IPR013809">
    <property type="entry name" value="ENTH"/>
</dbReference>
<dbReference type="Pfam" id="PF25827">
    <property type="entry name" value="TVHS-like"/>
    <property type="match status" value="1"/>
</dbReference>
<dbReference type="Gene3D" id="1.25.40.90">
    <property type="match status" value="1"/>
</dbReference>
<dbReference type="InterPro" id="IPR008942">
    <property type="entry name" value="ENTH_VHS"/>
</dbReference>
<feature type="region of interest" description="Disordered" evidence="5">
    <location>
        <begin position="448"/>
        <end position="468"/>
    </location>
</feature>
<dbReference type="GO" id="GO:0032588">
    <property type="term" value="C:trans-Golgi network membrane"/>
    <property type="evidence" value="ECO:0007669"/>
    <property type="project" value="TreeGrafter"/>
</dbReference>
<feature type="compositionally biased region" description="Basic and acidic residues" evidence="5">
    <location>
        <begin position="228"/>
        <end position="241"/>
    </location>
</feature>
<dbReference type="PANTHER" id="PTHR21514">
    <property type="entry name" value="AP-4 COMPLEX ACCESSORY SUBUNIT TEPSIN"/>
    <property type="match status" value="1"/>
</dbReference>
<dbReference type="InterPro" id="IPR058028">
    <property type="entry name" value="Tepsin_VHS/ENTH-like"/>
</dbReference>
<evidence type="ECO:0000256" key="1">
    <source>
        <dbReference type="ARBA" id="ARBA00004541"/>
    </source>
</evidence>
<dbReference type="CDD" id="cd03572">
    <property type="entry name" value="ENTH_like_Tepsin"/>
    <property type="match status" value="1"/>
</dbReference>
<keyword evidence="4" id="KW-0968">Cytoplasmic vesicle</keyword>
<gene>
    <name evidence="7" type="ORF">PMEA_00001546</name>
</gene>
<dbReference type="Proteomes" id="UP001159428">
    <property type="component" value="Unassembled WGS sequence"/>
</dbReference>
<evidence type="ECO:0000313" key="8">
    <source>
        <dbReference type="Proteomes" id="UP001159428"/>
    </source>
</evidence>
<evidence type="ECO:0000256" key="3">
    <source>
        <dbReference type="ARBA" id="ARBA00023034"/>
    </source>
</evidence>
<evidence type="ECO:0000256" key="4">
    <source>
        <dbReference type="ARBA" id="ARBA00023329"/>
    </source>
</evidence>
<dbReference type="EMBL" id="CALNXJ010000010">
    <property type="protein sequence ID" value="CAH3106448.1"/>
    <property type="molecule type" value="Genomic_DNA"/>
</dbReference>
<dbReference type="GO" id="GO:0031410">
    <property type="term" value="C:cytoplasmic vesicle"/>
    <property type="evidence" value="ECO:0007669"/>
    <property type="project" value="UniProtKB-SubCell"/>
</dbReference>
<dbReference type="AlphaFoldDB" id="A0AAU9WC03"/>
<dbReference type="PANTHER" id="PTHR21514:SF0">
    <property type="entry name" value="AP-4 COMPLEX ACCESSORY SUBUNIT TEPSIN"/>
    <property type="match status" value="1"/>
</dbReference>
<protein>
    <recommendedName>
        <fullName evidence="6">ENTH domain-containing protein</fullName>
    </recommendedName>
</protein>
<feature type="region of interest" description="Disordered" evidence="5">
    <location>
        <begin position="228"/>
        <end position="247"/>
    </location>
</feature>
<evidence type="ECO:0000256" key="5">
    <source>
        <dbReference type="SAM" id="MobiDB-lite"/>
    </source>
</evidence>